<organism evidence="3 4">
    <name type="scientific">Aeropyrum pernix (strain ATCC 700893 / DSM 11879 / JCM 9820 / NBRC 100138 / K1)</name>
    <dbReference type="NCBI Taxonomy" id="272557"/>
    <lineage>
        <taxon>Archaea</taxon>
        <taxon>Thermoproteota</taxon>
        <taxon>Thermoprotei</taxon>
        <taxon>Desulfurococcales</taxon>
        <taxon>Desulfurococcaceae</taxon>
        <taxon>Aeropyrum</taxon>
    </lineage>
</organism>
<evidence type="ECO:0000313" key="4">
    <source>
        <dbReference type="Proteomes" id="UP000002518"/>
    </source>
</evidence>
<keyword evidence="1" id="KW-0472">Membrane</keyword>
<keyword evidence="4" id="KW-1185">Reference proteome</keyword>
<dbReference type="Pfam" id="PF20251">
    <property type="entry name" value="Big_14"/>
    <property type="match status" value="1"/>
</dbReference>
<evidence type="ECO:0000256" key="1">
    <source>
        <dbReference type="SAM" id="Phobius"/>
    </source>
</evidence>
<accession>Q9YBM9</accession>
<proteinExistence type="predicted"/>
<reference evidence="3 4" key="1">
    <citation type="journal article" date="1999" name="DNA Res.">
        <title>Complete genome sequence of an aerobic hyper-thermophilic crenarchaeon, Aeropyrum pernix K1.</title>
        <authorList>
            <person name="Kawarabayasi Y."/>
            <person name="Hino Y."/>
            <person name="Horikawa H."/>
            <person name="Yamazaki S."/>
            <person name="Haikawa Y."/>
            <person name="Jin-no K."/>
            <person name="Takahashi M."/>
            <person name="Sekine M."/>
            <person name="Baba S."/>
            <person name="Ankai A."/>
            <person name="Kosugi H."/>
            <person name="Hosoyama A."/>
            <person name="Fukui S."/>
            <person name="Nagai Y."/>
            <person name="Nishijima K."/>
            <person name="Nakazawa H."/>
            <person name="Takamiya M."/>
            <person name="Masuda S."/>
            <person name="Funahashi T."/>
            <person name="Tanaka T."/>
            <person name="Kudoh Y."/>
            <person name="Yamazaki J."/>
            <person name="Kushida N."/>
            <person name="Oguchi A."/>
            <person name="Aoki K."/>
            <person name="Kubota K."/>
            <person name="Nakamura Y."/>
            <person name="Nomura N."/>
            <person name="Sako Y."/>
            <person name="Kikuchi H."/>
        </authorList>
    </citation>
    <scope>NUCLEOTIDE SEQUENCE [LARGE SCALE GENOMIC DNA]</scope>
    <source>
        <strain evidence="4">ATCC 700893 / DSM 11879 / JCM 9820 / NBRC 100138 / K1</strain>
    </source>
</reference>
<feature type="domain" description="Bacterial Ig-like" evidence="2">
    <location>
        <begin position="49"/>
        <end position="138"/>
    </location>
</feature>
<dbReference type="eggNOG" id="arCOG07571">
    <property type="taxonomic scope" value="Archaea"/>
</dbReference>
<feature type="transmembrane region" description="Helical" evidence="1">
    <location>
        <begin position="12"/>
        <end position="34"/>
    </location>
</feature>
<dbReference type="EnsemblBacteria" id="BAA80569">
    <property type="protein sequence ID" value="BAA80569"/>
    <property type="gene ID" value="APE_1569"/>
</dbReference>
<dbReference type="KEGG" id="ape:APE_1569"/>
<evidence type="ECO:0000259" key="2">
    <source>
        <dbReference type="Pfam" id="PF20251"/>
    </source>
</evidence>
<keyword evidence="1" id="KW-1133">Transmembrane helix</keyword>
<dbReference type="STRING" id="272557.APE_1569"/>
<dbReference type="Proteomes" id="UP000002518">
    <property type="component" value="Chromosome"/>
</dbReference>
<dbReference type="PIR" id="D72535">
    <property type="entry name" value="D72535"/>
</dbReference>
<dbReference type="InterPro" id="IPR046878">
    <property type="entry name" value="Big_14"/>
</dbReference>
<gene>
    <name evidence="3" type="ordered locus">APE_1569</name>
</gene>
<keyword evidence="1" id="KW-0812">Transmembrane</keyword>
<dbReference type="EMBL" id="BA000002">
    <property type="protein sequence ID" value="BAA80569.1"/>
    <property type="molecule type" value="Genomic_DNA"/>
</dbReference>
<protein>
    <recommendedName>
        <fullName evidence="2">Bacterial Ig-like domain-containing protein</fullName>
    </recommendedName>
</protein>
<sequence>MGTVPGCAGVMFKFVLAGFLLGILVAVPSTYLALTSMNLPSEDMGGESVFLEPDKKVYGEGDTVTVKLVNNSGRTLEYRFGWTLYTWDGGAWVADPEFNPVFPVANDVIKHGETKVVAVFKPESFDFYPGEYKIVKILEDVYSGERILVEAGFRVGG</sequence>
<dbReference type="AlphaFoldDB" id="Q9YBM9"/>
<evidence type="ECO:0000313" key="3">
    <source>
        <dbReference type="EMBL" id="BAA80569.1"/>
    </source>
</evidence>
<name>Q9YBM9_AERPE</name>